<dbReference type="EMBL" id="AZJH01000013">
    <property type="protein sequence ID" value="ETD28829.1"/>
    <property type="molecule type" value="Genomic_DNA"/>
</dbReference>
<evidence type="ECO:0000256" key="1">
    <source>
        <dbReference type="SAM" id="Phobius"/>
    </source>
</evidence>
<name>V8CN81_9BACT</name>
<keyword evidence="1" id="KW-0812">Transmembrane</keyword>
<evidence type="ECO:0000313" key="2">
    <source>
        <dbReference type="EMBL" id="ETD28829.1"/>
    </source>
</evidence>
<accession>V8CN81</accession>
<dbReference type="AlphaFoldDB" id="V8CN81"/>
<proteinExistence type="predicted"/>
<dbReference type="PATRIC" id="fig|1073366.3.peg.1127"/>
<feature type="transmembrane region" description="Helical" evidence="1">
    <location>
        <begin position="12"/>
        <end position="35"/>
    </location>
</feature>
<reference evidence="2 3" key="1">
    <citation type="submission" date="2013-10" db="EMBL/GenBank/DDBJ databases">
        <title>The Genome Sequence of Prevotella nigrescens CC14M.</title>
        <authorList>
            <consortium name="The Broad Institute Genomics Platform"/>
            <person name="Earl A."/>
            <person name="Allen-Vercoe E."/>
            <person name="Daigneault M."/>
            <person name="Young S.K."/>
            <person name="Zeng Q."/>
            <person name="Gargeya S."/>
            <person name="Fitzgerald M."/>
            <person name="Abouelleil A."/>
            <person name="Alvarado L."/>
            <person name="Chapman S.B."/>
            <person name="Gainer-Dewar J."/>
            <person name="Goldberg J."/>
            <person name="Griggs A."/>
            <person name="Gujja S."/>
            <person name="Hansen M."/>
            <person name="Howarth C."/>
            <person name="Imamovic A."/>
            <person name="Ireland A."/>
            <person name="Larimer J."/>
            <person name="McCowan C."/>
            <person name="Murphy C."/>
            <person name="Pearson M."/>
            <person name="Poon T.W."/>
            <person name="Priest M."/>
            <person name="Roberts A."/>
            <person name="Saif S."/>
            <person name="Shea T."/>
            <person name="Sykes S."/>
            <person name="Wortman J."/>
            <person name="Nusbaum C."/>
            <person name="Birren B."/>
        </authorList>
    </citation>
    <scope>NUCLEOTIDE SEQUENCE [LARGE SCALE GENOMIC DNA]</scope>
    <source>
        <strain evidence="2 3">CC14M</strain>
    </source>
</reference>
<gene>
    <name evidence="2" type="ORF">HMPREF1173_01075</name>
</gene>
<dbReference type="HOGENOM" id="CLU_2956810_0_0_10"/>
<keyword evidence="1" id="KW-1133">Transmembrane helix</keyword>
<organism evidence="2 3">
    <name type="scientific">Prevotella nigrescens CC14M</name>
    <dbReference type="NCBI Taxonomy" id="1073366"/>
    <lineage>
        <taxon>Bacteria</taxon>
        <taxon>Pseudomonadati</taxon>
        <taxon>Bacteroidota</taxon>
        <taxon>Bacteroidia</taxon>
        <taxon>Bacteroidales</taxon>
        <taxon>Prevotellaceae</taxon>
        <taxon>Prevotella</taxon>
    </lineage>
</organism>
<evidence type="ECO:0000313" key="3">
    <source>
        <dbReference type="Proteomes" id="UP000018727"/>
    </source>
</evidence>
<keyword evidence="1" id="KW-0472">Membrane</keyword>
<sequence>MAAYFGVKSNMMSIGITVYMISLAVFIPVSGWVATSMARVKCSSMQCWDLSIHQPIPTQ</sequence>
<dbReference type="Proteomes" id="UP000018727">
    <property type="component" value="Unassembled WGS sequence"/>
</dbReference>
<keyword evidence="3" id="KW-1185">Reference proteome</keyword>
<protein>
    <submittedName>
        <fullName evidence="2">Uncharacterized protein</fullName>
    </submittedName>
</protein>
<comment type="caution">
    <text evidence="2">The sequence shown here is derived from an EMBL/GenBank/DDBJ whole genome shotgun (WGS) entry which is preliminary data.</text>
</comment>